<accession>A0A1J4RT01</accession>
<evidence type="ECO:0008006" key="3">
    <source>
        <dbReference type="Google" id="ProtNLM"/>
    </source>
</evidence>
<sequence length="101" mass="11719">MNKFSYLAGIIDGEGHFHRPLIKNGRGVGYFYPRLIVCNTNHELMTWLKENFGGSIAMVKPKIDHRKIYYRWVLQGTTVKMIAKKVLPFLIVKRGQIKTIL</sequence>
<organism evidence="1 2">
    <name type="scientific">Candidatus Berkelbacteria bacterium CG1_02_42_45</name>
    <dbReference type="NCBI Taxonomy" id="1805036"/>
    <lineage>
        <taxon>Bacteria</taxon>
        <taxon>Candidatus Berkelbacteria</taxon>
    </lineage>
</organism>
<proteinExistence type="predicted"/>
<dbReference type="SUPFAM" id="SSF55608">
    <property type="entry name" value="Homing endonucleases"/>
    <property type="match status" value="1"/>
</dbReference>
<comment type="caution">
    <text evidence="1">The sequence shown here is derived from an EMBL/GenBank/DDBJ whole genome shotgun (WGS) entry which is preliminary data.</text>
</comment>
<dbReference type="InterPro" id="IPR027434">
    <property type="entry name" value="Homing_endonucl"/>
</dbReference>
<evidence type="ECO:0000313" key="2">
    <source>
        <dbReference type="Proteomes" id="UP000182753"/>
    </source>
</evidence>
<name>A0A1J4RT01_9BACT</name>
<protein>
    <recommendedName>
        <fullName evidence="3">Homing endonuclease LAGLIDADG domain-containing protein</fullName>
    </recommendedName>
</protein>
<dbReference type="EMBL" id="MNUJ01000051">
    <property type="protein sequence ID" value="OIN89077.1"/>
    <property type="molecule type" value="Genomic_DNA"/>
</dbReference>
<dbReference type="AlphaFoldDB" id="A0A1J4RT01"/>
<dbReference type="Gene3D" id="3.10.28.10">
    <property type="entry name" value="Homing endonucleases"/>
    <property type="match status" value="1"/>
</dbReference>
<evidence type="ECO:0000313" key="1">
    <source>
        <dbReference type="EMBL" id="OIN89077.1"/>
    </source>
</evidence>
<reference evidence="1 2" key="1">
    <citation type="journal article" date="2016" name="Environ. Microbiol.">
        <title>Genomic resolution of a cold subsurface aquifer community provides metabolic insights for novel microbes adapted to high CO concentrations.</title>
        <authorList>
            <person name="Probst A.J."/>
            <person name="Castelle C.J."/>
            <person name="Singh A."/>
            <person name="Brown C.T."/>
            <person name="Anantharaman K."/>
            <person name="Sharon I."/>
            <person name="Hug L.A."/>
            <person name="Burstein D."/>
            <person name="Emerson J.B."/>
            <person name="Thomas B.C."/>
            <person name="Banfield J.F."/>
        </authorList>
    </citation>
    <scope>NUCLEOTIDE SEQUENCE [LARGE SCALE GENOMIC DNA]</scope>
    <source>
        <strain evidence="1">CG1_02_42_45</strain>
    </source>
</reference>
<gene>
    <name evidence="1" type="ORF">AUJ40_02505</name>
</gene>
<dbReference type="Proteomes" id="UP000182753">
    <property type="component" value="Unassembled WGS sequence"/>
</dbReference>